<feature type="transmembrane region" description="Helical" evidence="1">
    <location>
        <begin position="127"/>
        <end position="149"/>
    </location>
</feature>
<keyword evidence="1" id="KW-1133">Transmembrane helix</keyword>
<sequence>MRKSIRVMYAIVFMLLLEGANYYVRGSFDIPTDNHLIWFQAGFLSLIIGSFLTEHFQTKPTDAIASSASLFFTTFTLQEPPFIWAWTVLKLLCAFVFLLCIVLMSIEKSTYEITPRIRTIGRAAYILVKELGSAKILCTYAFVFGVLSFVEQDKQAWLLVIWIILALSVLSKPHQIIKNLFSLWRTNIPAPEYCGIVTGFEDANIVVVQLNNELSTLSVIAACPDPIFDESNALYLLVLHTFQGNNMLMARTIILDHQESRWNAQKYIFKVEHCQEQVNHSYIYSRRSDIIGLVGNNSEIGKLNIQLYVDDRIIKNNDIVQVRYREGNILYQIVNAIVNEEKINRDSLGYTMAIAIQVGTWNTERMCFEDFNWVPPINTIVFRAEPFTEIATCTRAYTTNQMVLGTFNTGHPILVNKSELVTHNTAILGVTGSGKSCLGYTIIEGLIARGIKVICIDNSGDYNNHVRPITGNSRIINGVNAIDAFLASTDVFVVATATNVHSALEITRRTYEWAQQQYNPAQIAIEPKVCIFMEEAHSLIPEWNSAVNPGDRDLVNQISKYIMQGRKFGCGVIIVTQRTANVTKSVLSQCNTIISFQAFDKTSNDFLSSFMEEDYVENICRLNNGHAIIAGKALISGRPVAIQSIRRA</sequence>
<dbReference type="Proteomes" id="UP000003240">
    <property type="component" value="Unassembled WGS sequence"/>
</dbReference>
<keyword evidence="1" id="KW-0812">Transmembrane</keyword>
<dbReference type="Gene3D" id="3.40.50.300">
    <property type="entry name" value="P-loop containing nucleotide triphosphate hydrolases"/>
    <property type="match status" value="1"/>
</dbReference>
<feature type="domain" description="Helicase HerA central" evidence="2">
    <location>
        <begin position="404"/>
        <end position="537"/>
    </location>
</feature>
<feature type="transmembrane region" description="Helical" evidence="1">
    <location>
        <begin position="83"/>
        <end position="106"/>
    </location>
</feature>
<name>F7NLV2_9FIRM</name>
<keyword evidence="4" id="KW-1185">Reference proteome</keyword>
<reference evidence="3 4" key="1">
    <citation type="journal article" date="2011" name="EMBO J.">
        <title>Structural diversity of bacterial flagellar motors.</title>
        <authorList>
            <person name="Chen S."/>
            <person name="Beeby M."/>
            <person name="Murphy G.E."/>
            <person name="Leadbetter J.R."/>
            <person name="Hendrixson D.R."/>
            <person name="Briegel A."/>
            <person name="Li Z."/>
            <person name="Shi J."/>
            <person name="Tocheva E.I."/>
            <person name="Muller A."/>
            <person name="Dobro M.J."/>
            <person name="Jensen G.J."/>
        </authorList>
    </citation>
    <scope>NUCLEOTIDE SEQUENCE [LARGE SCALE GENOMIC DNA]</scope>
    <source>
        <strain evidence="3 4">DSM 6540</strain>
    </source>
</reference>
<keyword evidence="1" id="KW-0472">Membrane</keyword>
<dbReference type="RefSeq" id="WP_004097183.1">
    <property type="nucleotide sequence ID" value="NZ_AFGF01000147.1"/>
</dbReference>
<comment type="caution">
    <text evidence="3">The sequence shown here is derived from an EMBL/GenBank/DDBJ whole genome shotgun (WGS) entry which is preliminary data.</text>
</comment>
<proteinExistence type="predicted"/>
<dbReference type="InterPro" id="IPR008571">
    <property type="entry name" value="HerA-like"/>
</dbReference>
<accession>F7NLV2</accession>
<gene>
    <name evidence="3" type="ORF">ALO_15382</name>
</gene>
<dbReference type="AlphaFoldDB" id="F7NLV2"/>
<protein>
    <recommendedName>
        <fullName evidence="2">Helicase HerA central domain-containing protein</fullName>
    </recommendedName>
</protein>
<dbReference type="eggNOG" id="COG0433">
    <property type="taxonomic scope" value="Bacteria"/>
</dbReference>
<dbReference type="InterPro" id="IPR027417">
    <property type="entry name" value="P-loop_NTPase"/>
</dbReference>
<dbReference type="InterPro" id="IPR002789">
    <property type="entry name" value="HerA_central"/>
</dbReference>
<dbReference type="Pfam" id="PF01935">
    <property type="entry name" value="DUF87"/>
    <property type="match status" value="1"/>
</dbReference>
<feature type="transmembrane region" description="Helical" evidence="1">
    <location>
        <begin position="36"/>
        <end position="53"/>
    </location>
</feature>
<dbReference type="SUPFAM" id="SSF52540">
    <property type="entry name" value="P-loop containing nucleoside triphosphate hydrolases"/>
    <property type="match status" value="1"/>
</dbReference>
<dbReference type="PANTHER" id="PTHR42957:SF1">
    <property type="entry name" value="HELICASE MJ1565-RELATED"/>
    <property type="match status" value="1"/>
</dbReference>
<dbReference type="CDD" id="cd01127">
    <property type="entry name" value="TrwB_TraG_TraD_VirD4"/>
    <property type="match status" value="1"/>
</dbReference>
<evidence type="ECO:0000256" key="1">
    <source>
        <dbReference type="SAM" id="Phobius"/>
    </source>
</evidence>
<feature type="transmembrane region" description="Helical" evidence="1">
    <location>
        <begin position="7"/>
        <end position="24"/>
    </location>
</feature>
<evidence type="ECO:0000313" key="3">
    <source>
        <dbReference type="EMBL" id="EGO62980.1"/>
    </source>
</evidence>
<evidence type="ECO:0000313" key="4">
    <source>
        <dbReference type="Proteomes" id="UP000003240"/>
    </source>
</evidence>
<dbReference type="PANTHER" id="PTHR42957">
    <property type="entry name" value="HELICASE MJ1565-RELATED"/>
    <property type="match status" value="1"/>
</dbReference>
<dbReference type="EMBL" id="AFGF01000147">
    <property type="protein sequence ID" value="EGO62980.1"/>
    <property type="molecule type" value="Genomic_DNA"/>
</dbReference>
<organism evidence="3 4">
    <name type="scientific">Acetonema longum DSM 6540</name>
    <dbReference type="NCBI Taxonomy" id="1009370"/>
    <lineage>
        <taxon>Bacteria</taxon>
        <taxon>Bacillati</taxon>
        <taxon>Bacillota</taxon>
        <taxon>Negativicutes</taxon>
        <taxon>Acetonemataceae</taxon>
        <taxon>Acetonema</taxon>
    </lineage>
</organism>
<evidence type="ECO:0000259" key="2">
    <source>
        <dbReference type="Pfam" id="PF01935"/>
    </source>
</evidence>